<dbReference type="PROSITE" id="PS00018">
    <property type="entry name" value="EF_HAND_1"/>
    <property type="match status" value="1"/>
</dbReference>
<dbReference type="InterPro" id="IPR018247">
    <property type="entry name" value="EF_Hand_1_Ca_BS"/>
</dbReference>
<feature type="compositionally biased region" description="Low complexity" evidence="1">
    <location>
        <begin position="126"/>
        <end position="135"/>
    </location>
</feature>
<feature type="domain" description="DUF7151" evidence="3">
    <location>
        <begin position="198"/>
        <end position="245"/>
    </location>
</feature>
<organism evidence="4 5">
    <name type="scientific">Dokdonella fugitiva</name>
    <dbReference type="NCBI Taxonomy" id="328517"/>
    <lineage>
        <taxon>Bacteria</taxon>
        <taxon>Pseudomonadati</taxon>
        <taxon>Pseudomonadota</taxon>
        <taxon>Gammaproteobacteria</taxon>
        <taxon>Lysobacterales</taxon>
        <taxon>Rhodanobacteraceae</taxon>
        <taxon>Dokdonella</taxon>
    </lineage>
</organism>
<sequence>MSAITTRRVAAMLAGFIGAGAQAQVAQLPDFTYQGRLEQDGQPANGSYDLAFTLYDAASGGNALGAPQLESQFPVVDGLFTVSLAFPGVFSGNQTWLEVSVNGQALLPRQAVATTPVAQYALSGNPGPAGATGPQGEPGPAGPQGEPGPAGATGPAGAMGPTGPAGPAGPQGPTGPQGPQGVQGAQGSAGAAGVDGFNALLATAAEPAGANCAAGGTLVRVGLDANRNGVLDAGEVNVAQNRYVCNGAPAPTIPPNGNFTAMQYFDGYILTCDANHLSGDNQCFNARLNGLPISADLSSRARLCSMIGQSGFGGVGVSVTSNQYYQWNGGAGRWDLVLNATPIQPIQAIDCVL</sequence>
<feature type="compositionally biased region" description="Low complexity" evidence="1">
    <location>
        <begin position="177"/>
        <end position="189"/>
    </location>
</feature>
<keyword evidence="4" id="KW-0176">Collagen</keyword>
<dbReference type="Pfam" id="PF23657">
    <property type="entry name" value="DUF7151"/>
    <property type="match status" value="1"/>
</dbReference>
<comment type="caution">
    <text evidence="4">The sequence shown here is derived from an EMBL/GenBank/DDBJ whole genome shotgun (WGS) entry which is preliminary data.</text>
</comment>
<name>A0A4R2I1M9_9GAMM</name>
<proteinExistence type="predicted"/>
<dbReference type="AlphaFoldDB" id="A0A4R2I1M9"/>
<feature type="chain" id="PRO_5020391297" evidence="2">
    <location>
        <begin position="24"/>
        <end position="353"/>
    </location>
</feature>
<feature type="compositionally biased region" description="Low complexity" evidence="1">
    <location>
        <begin position="143"/>
        <end position="162"/>
    </location>
</feature>
<accession>A0A4R2I1M9</accession>
<evidence type="ECO:0000313" key="4">
    <source>
        <dbReference type="EMBL" id="TCO37697.1"/>
    </source>
</evidence>
<dbReference type="Pfam" id="PF01391">
    <property type="entry name" value="Collagen"/>
    <property type="match status" value="1"/>
</dbReference>
<reference evidence="4 5" key="1">
    <citation type="journal article" date="2015" name="Stand. Genomic Sci.">
        <title>Genomic Encyclopedia of Bacterial and Archaeal Type Strains, Phase III: the genomes of soil and plant-associated and newly described type strains.</title>
        <authorList>
            <person name="Whitman W.B."/>
            <person name="Woyke T."/>
            <person name="Klenk H.P."/>
            <person name="Zhou Y."/>
            <person name="Lilburn T.G."/>
            <person name="Beck B.J."/>
            <person name="De Vos P."/>
            <person name="Vandamme P."/>
            <person name="Eisen J.A."/>
            <person name="Garrity G."/>
            <person name="Hugenholtz P."/>
            <person name="Kyrpides N.C."/>
        </authorList>
    </citation>
    <scope>NUCLEOTIDE SEQUENCE [LARGE SCALE GENOMIC DNA]</scope>
    <source>
        <strain evidence="4 5">A3</strain>
    </source>
</reference>
<dbReference type="OrthoDB" id="5946001at2"/>
<dbReference type="PANTHER" id="PTHR24637:SF421">
    <property type="entry name" value="CUTICLE COLLAGEN DPY-2"/>
    <property type="match status" value="1"/>
</dbReference>
<keyword evidence="2" id="KW-0732">Signal</keyword>
<dbReference type="RefSeq" id="WP_131999667.1">
    <property type="nucleotide sequence ID" value="NZ_JACGXM010000009.1"/>
</dbReference>
<dbReference type="InterPro" id="IPR008160">
    <property type="entry name" value="Collagen"/>
</dbReference>
<evidence type="ECO:0000256" key="1">
    <source>
        <dbReference type="SAM" id="MobiDB-lite"/>
    </source>
</evidence>
<feature type="region of interest" description="Disordered" evidence="1">
    <location>
        <begin position="123"/>
        <end position="189"/>
    </location>
</feature>
<dbReference type="Proteomes" id="UP000294862">
    <property type="component" value="Unassembled WGS sequence"/>
</dbReference>
<dbReference type="InterPro" id="IPR055575">
    <property type="entry name" value="DUF7151"/>
</dbReference>
<evidence type="ECO:0000259" key="3">
    <source>
        <dbReference type="Pfam" id="PF23657"/>
    </source>
</evidence>
<protein>
    <submittedName>
        <fullName evidence="4">Collagen triple helix repeat protein</fullName>
    </submittedName>
</protein>
<keyword evidence="5" id="KW-1185">Reference proteome</keyword>
<dbReference type="EMBL" id="SLWQ01000009">
    <property type="protein sequence ID" value="TCO37697.1"/>
    <property type="molecule type" value="Genomic_DNA"/>
</dbReference>
<gene>
    <name evidence="4" type="ORF">EV148_10949</name>
</gene>
<evidence type="ECO:0000313" key="5">
    <source>
        <dbReference type="Proteomes" id="UP000294862"/>
    </source>
</evidence>
<evidence type="ECO:0000256" key="2">
    <source>
        <dbReference type="SAM" id="SignalP"/>
    </source>
</evidence>
<dbReference type="PANTHER" id="PTHR24637">
    <property type="entry name" value="COLLAGEN"/>
    <property type="match status" value="1"/>
</dbReference>
<feature type="signal peptide" evidence="2">
    <location>
        <begin position="1"/>
        <end position="23"/>
    </location>
</feature>